<dbReference type="InParanoid" id="A0A1Z5JZQ6"/>
<comment type="catalytic activity">
    <reaction evidence="1">
        <text>S-ubiquitinyl-[E2 ubiquitin-conjugating enzyme]-L-cysteine + [acceptor protein]-L-lysine = [E2 ubiquitin-conjugating enzyme]-L-cysteine + N(6)-ubiquitinyl-[acceptor protein]-L-lysine.</text>
        <dbReference type="EC" id="2.3.2.27"/>
    </reaction>
</comment>
<keyword evidence="5 8" id="KW-0863">Zinc-finger</keyword>
<dbReference type="Pfam" id="PF13639">
    <property type="entry name" value="zf-RING_2"/>
    <property type="match status" value="1"/>
</dbReference>
<evidence type="ECO:0000259" key="10">
    <source>
        <dbReference type="PROSITE" id="PS50089"/>
    </source>
</evidence>
<evidence type="ECO:0000256" key="6">
    <source>
        <dbReference type="ARBA" id="ARBA00022786"/>
    </source>
</evidence>
<evidence type="ECO:0000256" key="8">
    <source>
        <dbReference type="PROSITE-ProRule" id="PRU00175"/>
    </source>
</evidence>
<evidence type="ECO:0000256" key="3">
    <source>
        <dbReference type="ARBA" id="ARBA00022679"/>
    </source>
</evidence>
<evidence type="ECO:0000256" key="9">
    <source>
        <dbReference type="SAM" id="Phobius"/>
    </source>
</evidence>
<keyword evidence="7" id="KW-0862">Zinc</keyword>
<dbReference type="AlphaFoldDB" id="A0A1Z5JZQ6"/>
<dbReference type="PANTHER" id="PTHR22937:SF65">
    <property type="entry name" value="E3 UBIQUITIN-PROTEIN LIGASE ARK2C"/>
    <property type="match status" value="1"/>
</dbReference>
<dbReference type="SUPFAM" id="SSF57850">
    <property type="entry name" value="RING/U-box"/>
    <property type="match status" value="1"/>
</dbReference>
<dbReference type="Gene3D" id="3.30.40.10">
    <property type="entry name" value="Zinc/RING finger domain, C3HC4 (zinc finger)"/>
    <property type="match status" value="1"/>
</dbReference>
<accession>A0A1Z5JZQ6</accession>
<dbReference type="PROSITE" id="PS50089">
    <property type="entry name" value="ZF_RING_2"/>
    <property type="match status" value="1"/>
</dbReference>
<dbReference type="InterPro" id="IPR013083">
    <property type="entry name" value="Znf_RING/FYVE/PHD"/>
</dbReference>
<evidence type="ECO:0000313" key="12">
    <source>
        <dbReference type="Proteomes" id="UP000198406"/>
    </source>
</evidence>
<feature type="transmembrane region" description="Helical" evidence="9">
    <location>
        <begin position="97"/>
        <end position="117"/>
    </location>
</feature>
<comment type="caution">
    <text evidence="11">The sequence shown here is derived from an EMBL/GenBank/DDBJ whole genome shotgun (WGS) entry which is preliminary data.</text>
</comment>
<name>A0A1Z5JZQ6_FISSO</name>
<dbReference type="PANTHER" id="PTHR22937">
    <property type="entry name" value="E3 UBIQUITIN-PROTEIN LIGASE RNF165"/>
    <property type="match status" value="1"/>
</dbReference>
<dbReference type="InterPro" id="IPR045191">
    <property type="entry name" value="MBR1/2-like"/>
</dbReference>
<dbReference type="GO" id="GO:0061630">
    <property type="term" value="F:ubiquitin protein ligase activity"/>
    <property type="evidence" value="ECO:0007669"/>
    <property type="project" value="UniProtKB-EC"/>
</dbReference>
<dbReference type="EC" id="2.3.2.27" evidence="2"/>
<feature type="domain" description="RING-type" evidence="10">
    <location>
        <begin position="191"/>
        <end position="232"/>
    </location>
</feature>
<keyword evidence="9" id="KW-0472">Membrane</keyword>
<dbReference type="SMART" id="SM00184">
    <property type="entry name" value="RING"/>
    <property type="match status" value="1"/>
</dbReference>
<reference evidence="11 12" key="1">
    <citation type="journal article" date="2015" name="Plant Cell">
        <title>Oil accumulation by the oleaginous diatom Fistulifera solaris as revealed by the genome and transcriptome.</title>
        <authorList>
            <person name="Tanaka T."/>
            <person name="Maeda Y."/>
            <person name="Veluchamy A."/>
            <person name="Tanaka M."/>
            <person name="Abida H."/>
            <person name="Marechal E."/>
            <person name="Bowler C."/>
            <person name="Muto M."/>
            <person name="Sunaga Y."/>
            <person name="Tanaka M."/>
            <person name="Yoshino T."/>
            <person name="Taniguchi T."/>
            <person name="Fukuda Y."/>
            <person name="Nemoto M."/>
            <person name="Matsumoto M."/>
            <person name="Wong P.S."/>
            <person name="Aburatani S."/>
            <person name="Fujibuchi W."/>
        </authorList>
    </citation>
    <scope>NUCLEOTIDE SEQUENCE [LARGE SCALE GENOMIC DNA]</scope>
    <source>
        <strain evidence="11 12">JPCC DA0580</strain>
    </source>
</reference>
<keyword evidence="3" id="KW-0808">Transferase</keyword>
<keyword evidence="12" id="KW-1185">Reference proteome</keyword>
<keyword evidence="9" id="KW-1133">Transmembrane helix</keyword>
<dbReference type="GO" id="GO:0008270">
    <property type="term" value="F:zinc ion binding"/>
    <property type="evidence" value="ECO:0007669"/>
    <property type="project" value="UniProtKB-KW"/>
</dbReference>
<proteinExistence type="predicted"/>
<keyword evidence="4" id="KW-0479">Metal-binding</keyword>
<protein>
    <recommendedName>
        <fullName evidence="2">RING-type E3 ubiquitin transferase</fullName>
        <ecNumber evidence="2">2.3.2.27</ecNumber>
    </recommendedName>
</protein>
<evidence type="ECO:0000313" key="11">
    <source>
        <dbReference type="EMBL" id="GAX19336.1"/>
    </source>
</evidence>
<organism evidence="11 12">
    <name type="scientific">Fistulifera solaris</name>
    <name type="common">Oleaginous diatom</name>
    <dbReference type="NCBI Taxonomy" id="1519565"/>
    <lineage>
        <taxon>Eukaryota</taxon>
        <taxon>Sar</taxon>
        <taxon>Stramenopiles</taxon>
        <taxon>Ochrophyta</taxon>
        <taxon>Bacillariophyta</taxon>
        <taxon>Bacillariophyceae</taxon>
        <taxon>Bacillariophycidae</taxon>
        <taxon>Naviculales</taxon>
        <taxon>Naviculaceae</taxon>
        <taxon>Fistulifera</taxon>
    </lineage>
</organism>
<keyword evidence="6" id="KW-0833">Ubl conjugation pathway</keyword>
<evidence type="ECO:0000256" key="4">
    <source>
        <dbReference type="ARBA" id="ARBA00022723"/>
    </source>
</evidence>
<sequence>MFNTDYEGKTVCDTSGNPSVRLMKGPLGFSLWTADNENTGDFPSTNDDDNLVFGRKCDCSPIGNMYCPNEAPTCHISPLLSNSSQFSISCVEEQPSYIKYVFPIMLLMYTGLWAYCFSSLGSRARRAWKPFLVPCNPARIERMTTAELSRRDREDRQRQITSRLDATHHSALKIPVFLKTKKYNHSDSITCSICLQDFQQGDRIGDLPCKHPFHVNCLKEWIQLKNHCPLCKVTNLATREQSEDQQGDGV</sequence>
<dbReference type="Proteomes" id="UP000198406">
    <property type="component" value="Unassembled WGS sequence"/>
</dbReference>
<dbReference type="InterPro" id="IPR001841">
    <property type="entry name" value="Znf_RING"/>
</dbReference>
<evidence type="ECO:0000256" key="2">
    <source>
        <dbReference type="ARBA" id="ARBA00012483"/>
    </source>
</evidence>
<evidence type="ECO:0000256" key="7">
    <source>
        <dbReference type="ARBA" id="ARBA00022833"/>
    </source>
</evidence>
<dbReference type="EMBL" id="BDSP01000136">
    <property type="protein sequence ID" value="GAX19336.1"/>
    <property type="molecule type" value="Genomic_DNA"/>
</dbReference>
<gene>
    <name evidence="11" type="ORF">FisN_4Lh084</name>
</gene>
<dbReference type="OrthoDB" id="48923at2759"/>
<keyword evidence="9" id="KW-0812">Transmembrane</keyword>
<evidence type="ECO:0000256" key="5">
    <source>
        <dbReference type="ARBA" id="ARBA00022771"/>
    </source>
</evidence>
<evidence type="ECO:0000256" key="1">
    <source>
        <dbReference type="ARBA" id="ARBA00000900"/>
    </source>
</evidence>